<evidence type="ECO:0000313" key="2">
    <source>
        <dbReference type="EMBL" id="PWK53609.1"/>
    </source>
</evidence>
<organism evidence="2 3">
    <name type="scientific">Silicimonas algicola</name>
    <dbReference type="NCBI Taxonomy" id="1826607"/>
    <lineage>
        <taxon>Bacteria</taxon>
        <taxon>Pseudomonadati</taxon>
        <taxon>Pseudomonadota</taxon>
        <taxon>Alphaproteobacteria</taxon>
        <taxon>Rhodobacterales</taxon>
        <taxon>Paracoccaceae</taxon>
    </lineage>
</organism>
<reference evidence="2 3" key="1">
    <citation type="submission" date="2018-05" db="EMBL/GenBank/DDBJ databases">
        <title>Genomic Encyclopedia of Type Strains, Phase IV (KMG-IV): sequencing the most valuable type-strain genomes for metagenomic binning, comparative biology and taxonomic classification.</title>
        <authorList>
            <person name="Goeker M."/>
        </authorList>
    </citation>
    <scope>NUCLEOTIDE SEQUENCE [LARGE SCALE GENOMIC DNA]</scope>
    <source>
        <strain evidence="2 3">DSM 103371</strain>
    </source>
</reference>
<evidence type="ECO:0008006" key="4">
    <source>
        <dbReference type="Google" id="ProtNLM"/>
    </source>
</evidence>
<sequence>MSLSSIYIGARAGVYTLGVSAMLAVAYYLLFVRFLDIPLPVGIWPSLIG</sequence>
<keyword evidence="1" id="KW-1133">Transmembrane helix</keyword>
<evidence type="ECO:0000313" key="3">
    <source>
        <dbReference type="Proteomes" id="UP000245390"/>
    </source>
</evidence>
<dbReference type="EMBL" id="QGGV01000013">
    <property type="protein sequence ID" value="PWK53609.1"/>
    <property type="molecule type" value="Genomic_DNA"/>
</dbReference>
<keyword evidence="3" id="KW-1185">Reference proteome</keyword>
<keyword evidence="1" id="KW-0472">Membrane</keyword>
<keyword evidence="1" id="KW-0812">Transmembrane</keyword>
<feature type="transmembrane region" description="Helical" evidence="1">
    <location>
        <begin position="12"/>
        <end position="30"/>
    </location>
</feature>
<accession>A0A316FYD3</accession>
<dbReference type="Proteomes" id="UP000245390">
    <property type="component" value="Unassembled WGS sequence"/>
</dbReference>
<name>A0A316FYD3_9RHOB</name>
<gene>
    <name evidence="2" type="ORF">C8D95_113134</name>
</gene>
<dbReference type="RefSeq" id="WP_164721712.1">
    <property type="nucleotide sequence ID" value="NZ_CP034588.1"/>
</dbReference>
<protein>
    <recommendedName>
        <fullName evidence="4">Tripartite tricarboxylate transporter TctB family protein</fullName>
    </recommendedName>
</protein>
<evidence type="ECO:0000256" key="1">
    <source>
        <dbReference type="SAM" id="Phobius"/>
    </source>
</evidence>
<dbReference type="AlphaFoldDB" id="A0A316FYD3"/>
<comment type="caution">
    <text evidence="2">The sequence shown here is derived from an EMBL/GenBank/DDBJ whole genome shotgun (WGS) entry which is preliminary data.</text>
</comment>
<proteinExistence type="predicted"/>